<keyword evidence="2" id="KW-1185">Reference proteome</keyword>
<organism evidence="1 2">
    <name type="scientific">Nocardioides deserti</name>
    <dbReference type="NCBI Taxonomy" id="1588644"/>
    <lineage>
        <taxon>Bacteria</taxon>
        <taxon>Bacillati</taxon>
        <taxon>Actinomycetota</taxon>
        <taxon>Actinomycetes</taxon>
        <taxon>Propionibacteriales</taxon>
        <taxon>Nocardioidaceae</taxon>
        <taxon>Nocardioides</taxon>
    </lineage>
</organism>
<dbReference type="RefSeq" id="WP_186347490.1">
    <property type="nucleotide sequence ID" value="NZ_BMMR01000008.1"/>
</dbReference>
<gene>
    <name evidence="1" type="ORF">H7344_18645</name>
</gene>
<accession>A0ABR6UDZ5</accession>
<comment type="caution">
    <text evidence="1">The sequence shown here is derived from an EMBL/GenBank/DDBJ whole genome shotgun (WGS) entry which is preliminary data.</text>
</comment>
<protein>
    <submittedName>
        <fullName evidence="1">Uncharacterized protein</fullName>
    </submittedName>
</protein>
<name>A0ABR6UDZ5_9ACTN</name>
<dbReference type="EMBL" id="JACMYC010000019">
    <property type="protein sequence ID" value="MBC2962313.1"/>
    <property type="molecule type" value="Genomic_DNA"/>
</dbReference>
<dbReference type="Proteomes" id="UP000604001">
    <property type="component" value="Unassembled WGS sequence"/>
</dbReference>
<proteinExistence type="predicted"/>
<reference evidence="1 2" key="1">
    <citation type="submission" date="2020-08" db="EMBL/GenBank/DDBJ databases">
        <title>novel species in genus Nocardioides.</title>
        <authorList>
            <person name="Zhang G."/>
        </authorList>
    </citation>
    <scope>NUCLEOTIDE SEQUENCE [LARGE SCALE GENOMIC DNA]</scope>
    <source>
        <strain evidence="1 2">SC8A-24</strain>
    </source>
</reference>
<sequence length="320" mass="35801">MNLFVSLAVHEAPDVVIDQLRNIDRYLSPSASVVHVSPSATFGPAELRERAADAGITSLIVNDEQLDASFGLLMRAHISNFKLMDAGSPGTVVMQSSNDMYVRQVPHDIFRQYPAGFNRRLVTSNCSWDFRSLALSDPLINGLNPRAMPTVMSQVEGSWYPLDFISDAMPILSSWSSSLTDLERYPREETLLPSLAFHEGVKGTEGVLVFSEATREDFRLSRSRTLARKLLGPAGRRSPSAVRYGSRLLRTSYMPLTWADVVSVYHGKLPSCGEYLDMDWNNARVYVESQVCGVKRVARDYDDEIRTNIRHAILDGELRP</sequence>
<evidence type="ECO:0000313" key="2">
    <source>
        <dbReference type="Proteomes" id="UP000604001"/>
    </source>
</evidence>
<evidence type="ECO:0000313" key="1">
    <source>
        <dbReference type="EMBL" id="MBC2962313.1"/>
    </source>
</evidence>